<organism evidence="1 2">
    <name type="scientific">Nitrospina gracilis (strain 3/211)</name>
    <dbReference type="NCBI Taxonomy" id="1266370"/>
    <lineage>
        <taxon>Bacteria</taxon>
        <taxon>Pseudomonadati</taxon>
        <taxon>Nitrospinota/Tectimicrobiota group</taxon>
        <taxon>Nitrospinota</taxon>
        <taxon>Nitrospinia</taxon>
        <taxon>Nitrospinales</taxon>
        <taxon>Nitrospinaceae</taxon>
        <taxon>Nitrospina</taxon>
    </lineage>
</organism>
<dbReference type="RefSeq" id="WP_005009072.1">
    <property type="nucleotide sequence ID" value="NZ_HG422173.1"/>
</dbReference>
<proteinExistence type="predicted"/>
<dbReference type="AlphaFoldDB" id="M1YZJ1"/>
<reference evidence="1 2" key="1">
    <citation type="journal article" date="2013" name="Front. Microbiol.">
        <title>The genome of Nitrospina gracilis illuminates the metabolism and evolution of the major marine nitrite oxidizer.</title>
        <authorList>
            <person name="Luecker S."/>
            <person name="Nowka B."/>
            <person name="Rattei T."/>
            <person name="Spieck E."/>
            <person name="and Daims H."/>
        </authorList>
    </citation>
    <scope>NUCLEOTIDE SEQUENCE [LARGE SCALE GENOMIC DNA]</scope>
    <source>
        <strain evidence="1 2">3/211</strain>
    </source>
</reference>
<gene>
    <name evidence="1" type="ORF">NITGR_490024</name>
</gene>
<dbReference type="STRING" id="1266370.NITGR_490024"/>
<name>M1YZJ1_NITG3</name>
<dbReference type="InParanoid" id="M1YZJ1"/>
<evidence type="ECO:0000313" key="1">
    <source>
        <dbReference type="EMBL" id="CCQ90921.1"/>
    </source>
</evidence>
<comment type="caution">
    <text evidence="1">The sequence shown here is derived from an EMBL/GenBank/DDBJ whole genome shotgun (WGS) entry which is preliminary data.</text>
</comment>
<evidence type="ECO:0000313" key="2">
    <source>
        <dbReference type="Proteomes" id="UP000011704"/>
    </source>
</evidence>
<keyword evidence="2" id="KW-1185">Reference proteome</keyword>
<dbReference type="Proteomes" id="UP000011704">
    <property type="component" value="Unassembled WGS sequence"/>
</dbReference>
<dbReference type="HOGENOM" id="CLU_1346843_0_0_0"/>
<dbReference type="EMBL" id="CAQJ01000054">
    <property type="protein sequence ID" value="CCQ90921.1"/>
    <property type="molecule type" value="Genomic_DNA"/>
</dbReference>
<protein>
    <submittedName>
        <fullName evidence="1">Uncharacterized protein</fullName>
    </submittedName>
</protein>
<sequence length="216" mass="24919">MRPSAQSRTGLLNDFIETQETRSMPSLKGILFNQFASEGVNQLIEELQKTYKPKKGRRFNHADITYEISRPSLQDNQLGFEISSKIPQDEVKDEKAMEVYFDKIKSILNNDEKKPVSVERENIVWDSKKETEKERDYVKCQYTYPLEDLYKNDEIIKRYEALQSGSGESLPEIPGVFTVQGKLALIMVQETIQDYVRSNIQTLIDANQKVRSGLKG</sequence>
<accession>M1YZJ1</accession>